<evidence type="ECO:0000256" key="4">
    <source>
        <dbReference type="ARBA" id="ARBA00022807"/>
    </source>
</evidence>
<dbReference type="OrthoDB" id="9808890at2"/>
<sequence>MNRNRKWMAALGIAGVTVIAAAAMPSSASVLLSGTEVAGITLNLSNYAQETVSEDTTEVENPQVKIIAENDTAEEKTEEKEEEFKLNLVYDRLGVAKVDNWLNIRKGPGEDKTIIGKLPKNAGCHIYKINKDGWAKIVSGKVTGWVKAEYLVTDEEAEEYAKEVATRLATVNTTTLKLRTLPTTDSRVYDLVGIEEEMDVKKEKLTESYVQKFVDKLKEEDKEALDGIDIDAMMADLGNWVCVTLDSEKVFVSKEFVDISYKLERAVAVGEVKADEANGISSTRADMVEFAKKYLGGKYVYGGTSLTNGTDCSGFTMRIYEHFGYSIPRTSSAQASYFTGIKSSEAKPGDLFFYGSNGRVSHVAMYIGDGQVIHASNARTGIKISNAFYRTPIKVGRIIK</sequence>
<keyword evidence="2" id="KW-0645">Protease</keyword>
<dbReference type="Proteomes" id="UP000054874">
    <property type="component" value="Unassembled WGS sequence"/>
</dbReference>
<evidence type="ECO:0000259" key="7">
    <source>
        <dbReference type="PROSITE" id="PS51935"/>
    </source>
</evidence>
<evidence type="ECO:0000256" key="5">
    <source>
        <dbReference type="SAM" id="SignalP"/>
    </source>
</evidence>
<dbReference type="EMBL" id="LNAM01000068">
    <property type="protein sequence ID" value="KSV59949.1"/>
    <property type="molecule type" value="Genomic_DNA"/>
</dbReference>
<dbReference type="SMART" id="SM00287">
    <property type="entry name" value="SH3b"/>
    <property type="match status" value="1"/>
</dbReference>
<reference evidence="8 9" key="1">
    <citation type="submission" date="2015-11" db="EMBL/GenBank/DDBJ databases">
        <title>Butyribacter intestini gen. nov., sp. nov., a butyric acid-producing bacterium of the family Lachnospiraceae isolated from the human faeces.</title>
        <authorList>
            <person name="Zou Y."/>
            <person name="Xue W."/>
            <person name="Luo G."/>
            <person name="Lv M."/>
        </authorList>
    </citation>
    <scope>NUCLEOTIDE SEQUENCE [LARGE SCALE GENOMIC DNA]</scope>
    <source>
        <strain evidence="8 9">ACET-33324</strain>
    </source>
</reference>
<proteinExistence type="inferred from homology"/>
<dbReference type="InterPro" id="IPR051202">
    <property type="entry name" value="Peptidase_C40"/>
</dbReference>
<gene>
    <name evidence="8" type="ORF">ASU35_07365</name>
</gene>
<evidence type="ECO:0000313" key="9">
    <source>
        <dbReference type="Proteomes" id="UP000054874"/>
    </source>
</evidence>
<feature type="domain" description="NlpC/P60" evidence="7">
    <location>
        <begin position="281"/>
        <end position="400"/>
    </location>
</feature>
<comment type="similarity">
    <text evidence="1">Belongs to the peptidase C40 family.</text>
</comment>
<dbReference type="Pfam" id="PF00877">
    <property type="entry name" value="NLPC_P60"/>
    <property type="match status" value="1"/>
</dbReference>
<evidence type="ECO:0000256" key="2">
    <source>
        <dbReference type="ARBA" id="ARBA00022670"/>
    </source>
</evidence>
<dbReference type="Gene3D" id="3.90.1720.10">
    <property type="entry name" value="endopeptidase domain like (from Nostoc punctiforme)"/>
    <property type="match status" value="1"/>
</dbReference>
<dbReference type="GO" id="GO:0008234">
    <property type="term" value="F:cysteine-type peptidase activity"/>
    <property type="evidence" value="ECO:0007669"/>
    <property type="project" value="UniProtKB-KW"/>
</dbReference>
<dbReference type="GO" id="GO:0006508">
    <property type="term" value="P:proteolysis"/>
    <property type="evidence" value="ECO:0007669"/>
    <property type="project" value="UniProtKB-KW"/>
</dbReference>
<dbReference type="InterPro" id="IPR000064">
    <property type="entry name" value="NLP_P60_dom"/>
</dbReference>
<dbReference type="PROSITE" id="PS51935">
    <property type="entry name" value="NLPC_P60"/>
    <property type="match status" value="1"/>
</dbReference>
<evidence type="ECO:0000313" key="8">
    <source>
        <dbReference type="EMBL" id="KSV59949.1"/>
    </source>
</evidence>
<dbReference type="STRING" id="290052.ASU35_07365"/>
<dbReference type="InterPro" id="IPR003646">
    <property type="entry name" value="SH3-like_bac-type"/>
</dbReference>
<feature type="domain" description="SH3b" evidence="6">
    <location>
        <begin position="90"/>
        <end position="155"/>
    </location>
</feature>
<accession>A0A0V8QH80</accession>
<keyword evidence="3" id="KW-0378">Hydrolase</keyword>
<keyword evidence="9" id="KW-1185">Reference proteome</keyword>
<feature type="chain" id="PRO_5038696884" evidence="5">
    <location>
        <begin position="29"/>
        <end position="400"/>
    </location>
</feature>
<keyword evidence="5" id="KW-0732">Signal</keyword>
<dbReference type="RefSeq" id="WP_058351841.1">
    <property type="nucleotide sequence ID" value="NZ_CABMMD010000068.1"/>
</dbReference>
<organism evidence="8 9">
    <name type="scientific">Acetivibrio ethanolgignens</name>
    <dbReference type="NCBI Taxonomy" id="290052"/>
    <lineage>
        <taxon>Bacteria</taxon>
        <taxon>Bacillati</taxon>
        <taxon>Bacillota</taxon>
        <taxon>Clostridia</taxon>
        <taxon>Eubacteriales</taxon>
        <taxon>Oscillospiraceae</taxon>
        <taxon>Acetivibrio</taxon>
    </lineage>
</organism>
<protein>
    <submittedName>
        <fullName evidence="8">Uncharacterized protein</fullName>
    </submittedName>
</protein>
<keyword evidence="4" id="KW-0788">Thiol protease</keyword>
<dbReference type="PROSITE" id="PS51781">
    <property type="entry name" value="SH3B"/>
    <property type="match status" value="1"/>
</dbReference>
<comment type="caution">
    <text evidence="8">The sequence shown here is derived from an EMBL/GenBank/DDBJ whole genome shotgun (WGS) entry which is preliminary data.</text>
</comment>
<name>A0A0V8QH80_9FIRM</name>
<dbReference type="Gene3D" id="2.30.30.40">
    <property type="entry name" value="SH3 Domains"/>
    <property type="match status" value="1"/>
</dbReference>
<dbReference type="PANTHER" id="PTHR47053:SF1">
    <property type="entry name" value="MUREIN DD-ENDOPEPTIDASE MEPH-RELATED"/>
    <property type="match status" value="1"/>
</dbReference>
<evidence type="ECO:0000256" key="1">
    <source>
        <dbReference type="ARBA" id="ARBA00007074"/>
    </source>
</evidence>
<dbReference type="Pfam" id="PF08239">
    <property type="entry name" value="SH3_3"/>
    <property type="match status" value="1"/>
</dbReference>
<evidence type="ECO:0000259" key="6">
    <source>
        <dbReference type="PROSITE" id="PS51781"/>
    </source>
</evidence>
<dbReference type="PANTHER" id="PTHR47053">
    <property type="entry name" value="MUREIN DD-ENDOPEPTIDASE MEPH-RELATED"/>
    <property type="match status" value="1"/>
</dbReference>
<dbReference type="InterPro" id="IPR038765">
    <property type="entry name" value="Papain-like_cys_pep_sf"/>
</dbReference>
<dbReference type="AlphaFoldDB" id="A0A0V8QH80"/>
<feature type="signal peptide" evidence="5">
    <location>
        <begin position="1"/>
        <end position="28"/>
    </location>
</feature>
<evidence type="ECO:0000256" key="3">
    <source>
        <dbReference type="ARBA" id="ARBA00022801"/>
    </source>
</evidence>
<dbReference type="SUPFAM" id="SSF54001">
    <property type="entry name" value="Cysteine proteinases"/>
    <property type="match status" value="1"/>
</dbReference>